<dbReference type="GO" id="GO:0000149">
    <property type="term" value="F:SNARE binding"/>
    <property type="evidence" value="ECO:0007669"/>
    <property type="project" value="TreeGrafter"/>
</dbReference>
<comment type="subcellular location">
    <subcellularLocation>
        <location evidence="1">Membrane</location>
        <topology evidence="1">Single-pass type IV membrane protein</topology>
    </subcellularLocation>
</comment>
<dbReference type="GO" id="GO:0006886">
    <property type="term" value="P:intracellular protein transport"/>
    <property type="evidence" value="ECO:0007669"/>
    <property type="project" value="InterPro"/>
</dbReference>
<dbReference type="AlphaFoldDB" id="A0A7R9AQE1"/>
<gene>
    <name evidence="4" type="ORF">TSIB3V08_LOCUS2063</name>
</gene>
<dbReference type="GO" id="GO:0031201">
    <property type="term" value="C:SNARE complex"/>
    <property type="evidence" value="ECO:0007669"/>
    <property type="project" value="TreeGrafter"/>
</dbReference>
<dbReference type="CDD" id="cd15848">
    <property type="entry name" value="SNARE_syntaxin1-like"/>
    <property type="match status" value="1"/>
</dbReference>
<organism evidence="4">
    <name type="scientific">Timema shepardi</name>
    <name type="common">Walking stick</name>
    <dbReference type="NCBI Taxonomy" id="629360"/>
    <lineage>
        <taxon>Eukaryota</taxon>
        <taxon>Metazoa</taxon>
        <taxon>Ecdysozoa</taxon>
        <taxon>Arthropoda</taxon>
        <taxon>Hexapoda</taxon>
        <taxon>Insecta</taxon>
        <taxon>Pterygota</taxon>
        <taxon>Neoptera</taxon>
        <taxon>Polyneoptera</taxon>
        <taxon>Phasmatodea</taxon>
        <taxon>Timematodea</taxon>
        <taxon>Timematoidea</taxon>
        <taxon>Timematidae</taxon>
        <taxon>Timema</taxon>
    </lineage>
</organism>
<dbReference type="InterPro" id="IPR006012">
    <property type="entry name" value="Syntaxin/epimorphin_CS"/>
</dbReference>
<dbReference type="GO" id="GO:0048278">
    <property type="term" value="P:vesicle docking"/>
    <property type="evidence" value="ECO:0007669"/>
    <property type="project" value="TreeGrafter"/>
</dbReference>
<accession>A0A7R9AQE1</accession>
<dbReference type="GO" id="GO:0006906">
    <property type="term" value="P:vesicle fusion"/>
    <property type="evidence" value="ECO:0007669"/>
    <property type="project" value="TreeGrafter"/>
</dbReference>
<dbReference type="InterPro" id="IPR000727">
    <property type="entry name" value="T_SNARE_dom"/>
</dbReference>
<comment type="similarity">
    <text evidence="2">Belongs to the syntaxin family.</text>
</comment>
<dbReference type="Gene3D" id="1.20.5.110">
    <property type="match status" value="1"/>
</dbReference>
<dbReference type="PROSITE" id="PS00914">
    <property type="entry name" value="SYNTAXIN"/>
    <property type="match status" value="1"/>
</dbReference>
<dbReference type="GO" id="GO:0005484">
    <property type="term" value="F:SNAP receptor activity"/>
    <property type="evidence" value="ECO:0007669"/>
    <property type="project" value="InterPro"/>
</dbReference>
<dbReference type="GO" id="GO:0012505">
    <property type="term" value="C:endomembrane system"/>
    <property type="evidence" value="ECO:0007669"/>
    <property type="project" value="TreeGrafter"/>
</dbReference>
<evidence type="ECO:0000256" key="1">
    <source>
        <dbReference type="ARBA" id="ARBA00004211"/>
    </source>
</evidence>
<evidence type="ECO:0000256" key="2">
    <source>
        <dbReference type="ARBA" id="ARBA00009063"/>
    </source>
</evidence>
<name>A0A7R9AQE1_TIMSH</name>
<reference evidence="4" key="1">
    <citation type="submission" date="2020-11" db="EMBL/GenBank/DDBJ databases">
        <authorList>
            <person name="Tran Van P."/>
        </authorList>
    </citation>
    <scope>NUCLEOTIDE SEQUENCE</scope>
</reference>
<evidence type="ECO:0000313" key="4">
    <source>
        <dbReference type="EMBL" id="CAD7257806.1"/>
    </source>
</evidence>
<dbReference type="InterPro" id="IPR045242">
    <property type="entry name" value="Syntaxin"/>
</dbReference>
<proteinExistence type="inferred from homology"/>
<dbReference type="GO" id="GO:0006887">
    <property type="term" value="P:exocytosis"/>
    <property type="evidence" value="ECO:0007669"/>
    <property type="project" value="TreeGrafter"/>
</dbReference>
<evidence type="ECO:0000259" key="3">
    <source>
        <dbReference type="PROSITE" id="PS50192"/>
    </source>
</evidence>
<dbReference type="PROSITE" id="PS50192">
    <property type="entry name" value="T_SNARE"/>
    <property type="match status" value="1"/>
</dbReference>
<dbReference type="EMBL" id="OC000599">
    <property type="protein sequence ID" value="CAD7257806.1"/>
    <property type="molecule type" value="Genomic_DNA"/>
</dbReference>
<protein>
    <recommendedName>
        <fullName evidence="3">t-SNARE coiled-coil homology domain-containing protein</fullName>
    </recommendedName>
</protein>
<dbReference type="PANTHER" id="PTHR19957:SF307">
    <property type="entry name" value="PROTEIN SSO1-RELATED"/>
    <property type="match status" value="1"/>
</dbReference>
<sequence length="252" mass="27564">MIIISESLEAQLSLDAAKARHEELSKIEKSIAEIKDVFVEIALLVEDQGSKLDSIEHHVNKSMGNSVHGTKKLEKAKKRKRKHKRGMFDRHLFSPPCLFILSASICAPSFAIHSTPECTPQLPEQCIELTPPSKSQDDEPNSLDQLLQFTEDGVCRADGVWSMDYWDPYGLDEGLLGSIAIGVPTSIPPEAPTLVRATHVIVGPPMDTATPTKPPGILSPAPLSPAPLYVEGNTPPSVWADMDTLDRLICQK</sequence>
<dbReference type="GO" id="GO:0005886">
    <property type="term" value="C:plasma membrane"/>
    <property type="evidence" value="ECO:0007669"/>
    <property type="project" value="TreeGrafter"/>
</dbReference>
<dbReference type="PANTHER" id="PTHR19957">
    <property type="entry name" value="SYNTAXIN"/>
    <property type="match status" value="1"/>
</dbReference>
<feature type="domain" description="T-SNARE coiled-coil homology" evidence="3">
    <location>
        <begin position="14"/>
        <end position="76"/>
    </location>
</feature>
<dbReference type="SUPFAM" id="SSF58038">
    <property type="entry name" value="SNARE fusion complex"/>
    <property type="match status" value="1"/>
</dbReference>
<dbReference type="SMART" id="SM00397">
    <property type="entry name" value="t_SNARE"/>
    <property type="match status" value="1"/>
</dbReference>